<dbReference type="Gene3D" id="3.90.740.10">
    <property type="entry name" value="Valyl/Leucyl/Isoleucyl-tRNA synthetase, editing domain"/>
    <property type="match status" value="2"/>
</dbReference>
<keyword evidence="5 10" id="KW-0067">ATP-binding</keyword>
<name>A0A4S2N7F4_9PEZI</name>
<dbReference type="SUPFAM" id="SSF52374">
    <property type="entry name" value="Nucleotidylyl transferase"/>
    <property type="match status" value="1"/>
</dbReference>
<evidence type="ECO:0000313" key="14">
    <source>
        <dbReference type="Proteomes" id="UP000298138"/>
    </source>
</evidence>
<dbReference type="NCBIfam" id="TIGR00422">
    <property type="entry name" value="valS"/>
    <property type="match status" value="1"/>
</dbReference>
<evidence type="ECO:0000256" key="3">
    <source>
        <dbReference type="ARBA" id="ARBA00022598"/>
    </source>
</evidence>
<dbReference type="STRING" id="341454.A0A4S2N7F4"/>
<dbReference type="InterPro" id="IPR001412">
    <property type="entry name" value="aa-tRNA-synth_I_CS"/>
</dbReference>
<dbReference type="Gene3D" id="1.10.730.10">
    <property type="entry name" value="Isoleucyl-tRNA Synthetase, Domain 1"/>
    <property type="match status" value="1"/>
</dbReference>
<gene>
    <name evidence="13" type="ORF">EX30DRAFT_392607</name>
</gene>
<dbReference type="InterPro" id="IPR009080">
    <property type="entry name" value="tRNAsynth_Ia_anticodon-bd"/>
</dbReference>
<dbReference type="Pfam" id="PF08264">
    <property type="entry name" value="Anticodon_1"/>
    <property type="match status" value="1"/>
</dbReference>
<evidence type="ECO:0000256" key="1">
    <source>
        <dbReference type="ARBA" id="ARBA00005594"/>
    </source>
</evidence>
<dbReference type="InterPro" id="IPR013155">
    <property type="entry name" value="M/V/L/I-tRNA-synth_anticd-bd"/>
</dbReference>
<keyword evidence="6 10" id="KW-0648">Protein biosynthesis</keyword>
<keyword evidence="4 10" id="KW-0547">Nucleotide-binding</keyword>
<comment type="similarity">
    <text evidence="1 10">Belongs to the class-I aminoacyl-tRNA synthetase family.</text>
</comment>
<evidence type="ECO:0000256" key="5">
    <source>
        <dbReference type="ARBA" id="ARBA00022840"/>
    </source>
</evidence>
<comment type="catalytic activity">
    <reaction evidence="9">
        <text>tRNA(Val) + L-valine + ATP = L-valyl-tRNA(Val) + AMP + diphosphate</text>
        <dbReference type="Rhea" id="RHEA:10704"/>
        <dbReference type="Rhea" id="RHEA-COMP:9672"/>
        <dbReference type="Rhea" id="RHEA-COMP:9708"/>
        <dbReference type="ChEBI" id="CHEBI:30616"/>
        <dbReference type="ChEBI" id="CHEBI:33019"/>
        <dbReference type="ChEBI" id="CHEBI:57762"/>
        <dbReference type="ChEBI" id="CHEBI:78442"/>
        <dbReference type="ChEBI" id="CHEBI:78537"/>
        <dbReference type="ChEBI" id="CHEBI:456215"/>
        <dbReference type="EC" id="6.1.1.9"/>
    </reaction>
</comment>
<dbReference type="GO" id="GO:0005829">
    <property type="term" value="C:cytosol"/>
    <property type="evidence" value="ECO:0007669"/>
    <property type="project" value="TreeGrafter"/>
</dbReference>
<dbReference type="GO" id="GO:0002161">
    <property type="term" value="F:aminoacyl-tRNA deacylase activity"/>
    <property type="evidence" value="ECO:0007669"/>
    <property type="project" value="InterPro"/>
</dbReference>
<sequence>MPALTRWVNTPATAKSLLFRKPANSRTQHARLLWRPCAIRLVSTELPKKPKWTPGTPFTQPSSIEKGWYEYWDRRGCFEPSPDNRKQIRMLLPPPNVTGELHIGHALMVSIQDALARWYRMTGHAVKWAPGTDHAGIATQMVVERMLEQERGVKREELGREKFAEVVEEWRQKYGKRILGQIQRLGASTTNSQEYYTKDKPRSKAVTNAFVKLWEQGLIYRHTRMVNWCVKLQTAVSDIEVTTKEINGPTNIDRVQYGVIHKFAYPLVDGEGEVIIATTRPETIPGDRALAVHPDDERYKPFHYKYVRHPLFPDIKLPIIPDAALVNPEFGTGIVKVTPAHDANDYAFWLRNAKQSPLATEEDMDKRVDIPLVAVYNTRGRVTEASGLPWLVGQDRLSIRKRIVNLLKEKGFHRASDPHEMRLAICERSGSIIEPMLTPQWFMKMKPLAEKVIEVAEREGLKFVPAIPHAALWKRWLDGIEDWCLSRQIWWGHRIPAYMIIDQYKKEDNKVVRWVVAETYDHALMQLTADERSKGCIVKQDNDVLDTWFSSGLLPLSTGSWTGKSWAEQKQDNYPLDFIESGGDILFFWLARMALLCTWFTDKLPFNEIILHPLVCDLTGRKMSKSVGNVIDPLLIVNGRTHEQMVEDLQAEFLPRTAREGEPGLVAAAQLRVRIKELRKSFPKGFKEFGADSLRMALVDFTSRKPQINMDMRRVEFFGKLPIKIENAFRLFLQGHDVPWVMYDNFEIPPQYMELHDYYLLDRLSKLTATVNEAFQTRQLHNATTALRNFIWEDFCNLYLEMVKPYIKNPDPENEYIMRRRDTAMTMLASTWDFVFRLLHPFMPYLTETFWQAMWGEPRPDHEVLMLAPFPTTNNLPVVTASTLEDIKPMLRLIDSLQAYGNGKLNGVKLTHLNLPVIIPKGPGGEYITSVMAQVKSVTKSKGVYAVKEDDMGAITNVSDKWLVVWAEDERPGWTVWESPDTGSRVMMWGLETPGTEGKMRSLFTKVEGREKSIPPAL</sequence>
<dbReference type="InParanoid" id="A0A4S2N7F4"/>
<dbReference type="InterPro" id="IPR002300">
    <property type="entry name" value="aa-tRNA-synth_Ia"/>
</dbReference>
<feature type="domain" description="Methionyl/Valyl/Leucyl/Isoleucyl-tRNA synthetase anticodon-binding" evidence="12">
    <location>
        <begin position="757"/>
        <end position="880"/>
    </location>
</feature>
<evidence type="ECO:0000313" key="13">
    <source>
        <dbReference type="EMBL" id="TGZ85241.1"/>
    </source>
</evidence>
<evidence type="ECO:0000256" key="6">
    <source>
        <dbReference type="ARBA" id="ARBA00022917"/>
    </source>
</evidence>
<dbReference type="AlphaFoldDB" id="A0A4S2N7F4"/>
<dbReference type="Proteomes" id="UP000298138">
    <property type="component" value="Unassembled WGS sequence"/>
</dbReference>
<keyword evidence="7 10" id="KW-0030">Aminoacyl-tRNA synthetase</keyword>
<dbReference type="PANTHER" id="PTHR11946:SF114">
    <property type="entry name" value="VALINE--TRNA LIGASE, MITOCHONDRIAL"/>
    <property type="match status" value="1"/>
</dbReference>
<dbReference type="GO" id="GO:0006438">
    <property type="term" value="P:valyl-tRNA aminoacylation"/>
    <property type="evidence" value="ECO:0007669"/>
    <property type="project" value="InterPro"/>
</dbReference>
<dbReference type="InterPro" id="IPR033705">
    <property type="entry name" value="Anticodon_Ia_Val"/>
</dbReference>
<protein>
    <recommendedName>
        <fullName evidence="2">valine--tRNA ligase</fullName>
        <ecNumber evidence="2">6.1.1.9</ecNumber>
    </recommendedName>
    <alternativeName>
        <fullName evidence="8">Valyl-tRNA synthetase</fullName>
    </alternativeName>
</protein>
<proteinExistence type="inferred from homology"/>
<organism evidence="13 14">
    <name type="scientific">Ascodesmis nigricans</name>
    <dbReference type="NCBI Taxonomy" id="341454"/>
    <lineage>
        <taxon>Eukaryota</taxon>
        <taxon>Fungi</taxon>
        <taxon>Dikarya</taxon>
        <taxon>Ascomycota</taxon>
        <taxon>Pezizomycotina</taxon>
        <taxon>Pezizomycetes</taxon>
        <taxon>Pezizales</taxon>
        <taxon>Ascodesmidaceae</taxon>
        <taxon>Ascodesmis</taxon>
    </lineage>
</organism>
<dbReference type="InterPro" id="IPR002303">
    <property type="entry name" value="Valyl-tRNA_ligase"/>
</dbReference>
<evidence type="ECO:0000256" key="8">
    <source>
        <dbReference type="ARBA" id="ARBA00029936"/>
    </source>
</evidence>
<dbReference type="PRINTS" id="PR00986">
    <property type="entry name" value="TRNASYNTHVAL"/>
</dbReference>
<dbReference type="Pfam" id="PF00133">
    <property type="entry name" value="tRNA-synt_1"/>
    <property type="match status" value="1"/>
</dbReference>
<accession>A0A4S2N7F4</accession>
<evidence type="ECO:0000256" key="9">
    <source>
        <dbReference type="ARBA" id="ARBA00047552"/>
    </source>
</evidence>
<evidence type="ECO:0000256" key="10">
    <source>
        <dbReference type="RuleBase" id="RU363035"/>
    </source>
</evidence>
<dbReference type="OrthoDB" id="629407at2759"/>
<dbReference type="InterPro" id="IPR014729">
    <property type="entry name" value="Rossmann-like_a/b/a_fold"/>
</dbReference>
<dbReference type="GO" id="GO:0005524">
    <property type="term" value="F:ATP binding"/>
    <property type="evidence" value="ECO:0007669"/>
    <property type="project" value="UniProtKB-KW"/>
</dbReference>
<dbReference type="InterPro" id="IPR009008">
    <property type="entry name" value="Val/Leu/Ile-tRNA-synth_edit"/>
</dbReference>
<dbReference type="PROSITE" id="PS00178">
    <property type="entry name" value="AA_TRNA_LIGASE_I"/>
    <property type="match status" value="1"/>
</dbReference>
<dbReference type="SUPFAM" id="SSF50677">
    <property type="entry name" value="ValRS/IleRS/LeuRS editing domain"/>
    <property type="match status" value="1"/>
</dbReference>
<dbReference type="Gene3D" id="3.40.50.620">
    <property type="entry name" value="HUPs"/>
    <property type="match status" value="2"/>
</dbReference>
<keyword evidence="14" id="KW-1185">Reference proteome</keyword>
<dbReference type="NCBIfam" id="NF004349">
    <property type="entry name" value="PRK05729.1"/>
    <property type="match status" value="1"/>
</dbReference>
<reference evidence="13 14" key="1">
    <citation type="submission" date="2019-04" db="EMBL/GenBank/DDBJ databases">
        <title>Comparative genomics and transcriptomics to analyze fruiting body development in filamentous ascomycetes.</title>
        <authorList>
            <consortium name="DOE Joint Genome Institute"/>
            <person name="Lutkenhaus R."/>
            <person name="Traeger S."/>
            <person name="Breuer J."/>
            <person name="Kuo A."/>
            <person name="Lipzen A."/>
            <person name="Pangilinan J."/>
            <person name="Dilworth D."/>
            <person name="Sandor L."/>
            <person name="Poggeler S."/>
            <person name="Barry K."/>
            <person name="Grigoriev I.V."/>
            <person name="Nowrousian M."/>
        </authorList>
    </citation>
    <scope>NUCLEOTIDE SEQUENCE [LARGE SCALE GENOMIC DNA]</scope>
    <source>
        <strain evidence="13 14">CBS 389.68</strain>
    </source>
</reference>
<feature type="domain" description="Aminoacyl-tRNA synthetase class Ia" evidence="11">
    <location>
        <begin position="68"/>
        <end position="710"/>
    </location>
</feature>
<evidence type="ECO:0000259" key="12">
    <source>
        <dbReference type="Pfam" id="PF08264"/>
    </source>
</evidence>
<evidence type="ECO:0000256" key="7">
    <source>
        <dbReference type="ARBA" id="ARBA00023146"/>
    </source>
</evidence>
<evidence type="ECO:0000256" key="2">
    <source>
        <dbReference type="ARBA" id="ARBA00013169"/>
    </source>
</evidence>
<dbReference type="EC" id="6.1.1.9" evidence="2"/>
<keyword evidence="3 10" id="KW-0436">Ligase</keyword>
<dbReference type="FunFam" id="3.40.50.620:FF:000020">
    <property type="entry name" value="Valine--tRNA ligase, mitochondrial"/>
    <property type="match status" value="1"/>
</dbReference>
<evidence type="ECO:0000259" key="11">
    <source>
        <dbReference type="Pfam" id="PF00133"/>
    </source>
</evidence>
<dbReference type="EMBL" id="ML220112">
    <property type="protein sequence ID" value="TGZ85241.1"/>
    <property type="molecule type" value="Genomic_DNA"/>
</dbReference>
<dbReference type="GO" id="GO:0004832">
    <property type="term" value="F:valine-tRNA ligase activity"/>
    <property type="evidence" value="ECO:0007669"/>
    <property type="project" value="UniProtKB-EC"/>
</dbReference>
<dbReference type="CDD" id="cd07962">
    <property type="entry name" value="Anticodon_Ia_Val"/>
    <property type="match status" value="1"/>
</dbReference>
<dbReference type="PANTHER" id="PTHR11946">
    <property type="entry name" value="VALYL-TRNA SYNTHETASES"/>
    <property type="match status" value="1"/>
</dbReference>
<evidence type="ECO:0000256" key="4">
    <source>
        <dbReference type="ARBA" id="ARBA00022741"/>
    </source>
</evidence>
<dbReference type="SUPFAM" id="SSF47323">
    <property type="entry name" value="Anticodon-binding domain of a subclass of class I aminoacyl-tRNA synthetases"/>
    <property type="match status" value="1"/>
</dbReference>